<keyword evidence="2 5" id="KW-0238">DNA-binding</keyword>
<dbReference type="InterPro" id="IPR001845">
    <property type="entry name" value="HTH_ArsR_DNA-bd_dom"/>
</dbReference>
<dbReference type="InterPro" id="IPR045981">
    <property type="entry name" value="DUF5937"/>
</dbReference>
<dbReference type="Pfam" id="PF19361">
    <property type="entry name" value="DUF5937"/>
    <property type="match status" value="1"/>
</dbReference>
<evidence type="ECO:0000313" key="6">
    <source>
        <dbReference type="Proteomes" id="UP000539313"/>
    </source>
</evidence>
<dbReference type="InterPro" id="IPR051011">
    <property type="entry name" value="Metal_resp_trans_reg"/>
</dbReference>
<dbReference type="InterPro" id="IPR011991">
    <property type="entry name" value="ArsR-like_HTH"/>
</dbReference>
<dbReference type="CDD" id="cd00090">
    <property type="entry name" value="HTH_ARSR"/>
    <property type="match status" value="1"/>
</dbReference>
<dbReference type="AlphaFoldDB" id="A0A7W3N360"/>
<reference evidence="5 6" key="1">
    <citation type="submission" date="2020-08" db="EMBL/GenBank/DDBJ databases">
        <title>Sequencing the genomes of 1000 actinobacteria strains.</title>
        <authorList>
            <person name="Klenk H.-P."/>
        </authorList>
    </citation>
    <scope>NUCLEOTIDE SEQUENCE [LARGE SCALE GENOMIC DNA]</scope>
    <source>
        <strain evidence="5 6">DSM 45823</strain>
    </source>
</reference>
<feature type="domain" description="HTH arsR-type" evidence="4">
    <location>
        <begin position="255"/>
        <end position="333"/>
    </location>
</feature>
<name>A0A7W3N360_9ACTN</name>
<gene>
    <name evidence="5" type="ORF">HNR21_005595</name>
</gene>
<dbReference type="PANTHER" id="PTHR43132:SF6">
    <property type="entry name" value="HTH-TYPE TRANSCRIPTIONAL REPRESSOR CZRA"/>
    <property type="match status" value="1"/>
</dbReference>
<dbReference type="GO" id="GO:0003677">
    <property type="term" value="F:DNA binding"/>
    <property type="evidence" value="ECO:0007669"/>
    <property type="project" value="UniProtKB-KW"/>
</dbReference>
<keyword evidence="6" id="KW-1185">Reference proteome</keyword>
<evidence type="ECO:0000259" key="4">
    <source>
        <dbReference type="SMART" id="SM00418"/>
    </source>
</evidence>
<keyword evidence="3" id="KW-0804">Transcription</keyword>
<dbReference type="Gene3D" id="1.10.10.10">
    <property type="entry name" value="Winged helix-like DNA-binding domain superfamily/Winged helix DNA-binding domain"/>
    <property type="match status" value="1"/>
</dbReference>
<organism evidence="5 6">
    <name type="scientific">Thermomonospora cellulosilytica</name>
    <dbReference type="NCBI Taxonomy" id="1411118"/>
    <lineage>
        <taxon>Bacteria</taxon>
        <taxon>Bacillati</taxon>
        <taxon>Actinomycetota</taxon>
        <taxon>Actinomycetes</taxon>
        <taxon>Streptosporangiales</taxon>
        <taxon>Thermomonosporaceae</taxon>
        <taxon>Thermomonospora</taxon>
    </lineage>
</organism>
<accession>A0A7W3N360</accession>
<evidence type="ECO:0000256" key="2">
    <source>
        <dbReference type="ARBA" id="ARBA00023125"/>
    </source>
</evidence>
<evidence type="ECO:0000256" key="1">
    <source>
        <dbReference type="ARBA" id="ARBA00023015"/>
    </source>
</evidence>
<evidence type="ECO:0000313" key="5">
    <source>
        <dbReference type="EMBL" id="MBA9006713.1"/>
    </source>
</evidence>
<dbReference type="Proteomes" id="UP000539313">
    <property type="component" value="Unassembled WGS sequence"/>
</dbReference>
<proteinExistence type="predicted"/>
<keyword evidence="1" id="KW-0805">Transcription regulation</keyword>
<dbReference type="RefSeq" id="WP_182707525.1">
    <property type="nucleotide sequence ID" value="NZ_JACJII010000001.1"/>
</dbReference>
<dbReference type="SMART" id="SM00418">
    <property type="entry name" value="HTH_ARSR"/>
    <property type="match status" value="1"/>
</dbReference>
<dbReference type="PANTHER" id="PTHR43132">
    <property type="entry name" value="ARSENICAL RESISTANCE OPERON REPRESSOR ARSR-RELATED"/>
    <property type="match status" value="1"/>
</dbReference>
<dbReference type="InterPro" id="IPR036390">
    <property type="entry name" value="WH_DNA-bd_sf"/>
</dbReference>
<dbReference type="InterPro" id="IPR036388">
    <property type="entry name" value="WH-like_DNA-bd_sf"/>
</dbReference>
<protein>
    <submittedName>
        <fullName evidence="5">DNA-binding transcriptional ArsR family regulator</fullName>
    </submittedName>
</protein>
<evidence type="ECO:0000256" key="3">
    <source>
        <dbReference type="ARBA" id="ARBA00023163"/>
    </source>
</evidence>
<dbReference type="GO" id="GO:0003700">
    <property type="term" value="F:DNA-binding transcription factor activity"/>
    <property type="evidence" value="ECO:0007669"/>
    <property type="project" value="InterPro"/>
</dbReference>
<comment type="caution">
    <text evidence="5">The sequence shown here is derived from an EMBL/GenBank/DDBJ whole genome shotgun (WGS) entry which is preliminary data.</text>
</comment>
<dbReference type="SUPFAM" id="SSF46785">
    <property type="entry name" value="Winged helix' DNA-binding domain"/>
    <property type="match status" value="1"/>
</dbReference>
<dbReference type="EMBL" id="JACJII010000001">
    <property type="protein sequence ID" value="MBA9006713.1"/>
    <property type="molecule type" value="Genomic_DNA"/>
</dbReference>
<sequence length="334" mass="36926">MIEYVLTPDDVARVRFAFSPLGEMVASLRVLADPARHALHLPWVRRVRPRLRGLRLDPLRALVGPTGYIPDFLTPPPRTPLPDLADELAALRATDPAQVVEEVAWMDTDPRVPRHERDRTAPLRRELAADPRRALDLLTDLLVAYWEVALAPHWPRVRDLLEADVLRRTRALTERGTEGLFADLHQRVRWDGERLQVNVAYTERAVLGGQGMLLVPSAFAWPEVLAMLPPYQPQLIYPPYAVATLWEAAPAPPPDALAALLGRVRAAVLTGLQAPSSTTELARRLDVTPGAVSQHLAVLRACGLVTGHRVGRRVLYSRTTTGDALTGRADAAEP</sequence>
<dbReference type="Pfam" id="PF12840">
    <property type="entry name" value="HTH_20"/>
    <property type="match status" value="1"/>
</dbReference>